<dbReference type="HAMAP" id="MF_01209">
    <property type="entry name" value="CPSase_S_chain"/>
    <property type="match status" value="1"/>
</dbReference>
<dbReference type="InterPro" id="IPR002474">
    <property type="entry name" value="CarbamoylP_synth_ssu_N"/>
</dbReference>
<name>A0ABY1QE05_9BACT</name>
<dbReference type="NCBIfam" id="TIGR01368">
    <property type="entry name" value="CPSaseIIsmall"/>
    <property type="match status" value="1"/>
</dbReference>
<comment type="catalytic activity">
    <reaction evidence="8">
        <text>L-glutamine + H2O = L-glutamate + NH4(+)</text>
        <dbReference type="Rhea" id="RHEA:15889"/>
        <dbReference type="ChEBI" id="CHEBI:15377"/>
        <dbReference type="ChEBI" id="CHEBI:28938"/>
        <dbReference type="ChEBI" id="CHEBI:29985"/>
        <dbReference type="ChEBI" id="CHEBI:58359"/>
    </reaction>
</comment>
<evidence type="ECO:0000256" key="1">
    <source>
        <dbReference type="ARBA" id="ARBA00005077"/>
    </source>
</evidence>
<comment type="similarity">
    <text evidence="2 8">Belongs to the CarA family.</text>
</comment>
<feature type="active site" evidence="8">
    <location>
        <position position="371"/>
    </location>
</feature>
<evidence type="ECO:0000256" key="2">
    <source>
        <dbReference type="ARBA" id="ARBA00007800"/>
    </source>
</evidence>
<keyword evidence="3 8" id="KW-0436">Ligase</keyword>
<feature type="domain" description="Carbamoyl-phosphate synthase small subunit N-terminal" evidence="9">
    <location>
        <begin position="9"/>
        <end position="139"/>
    </location>
</feature>
<evidence type="ECO:0000256" key="6">
    <source>
        <dbReference type="ARBA" id="ARBA00022962"/>
    </source>
</evidence>
<feature type="binding site" evidence="8">
    <location>
        <position position="332"/>
    </location>
    <ligand>
        <name>L-glutamine</name>
        <dbReference type="ChEBI" id="CHEBI:58359"/>
    </ligand>
</feature>
<dbReference type="Proteomes" id="UP001158067">
    <property type="component" value="Unassembled WGS sequence"/>
</dbReference>
<dbReference type="InterPro" id="IPR029062">
    <property type="entry name" value="Class_I_gatase-like"/>
</dbReference>
<dbReference type="PRINTS" id="PR00099">
    <property type="entry name" value="CPSGATASE"/>
</dbReference>
<dbReference type="Gene3D" id="3.40.50.880">
    <property type="match status" value="1"/>
</dbReference>
<keyword evidence="8" id="KW-0665">Pyrimidine biosynthesis</keyword>
<evidence type="ECO:0000256" key="3">
    <source>
        <dbReference type="ARBA" id="ARBA00022598"/>
    </source>
</evidence>
<keyword evidence="11" id="KW-1185">Reference proteome</keyword>
<keyword evidence="5 8" id="KW-0067">ATP-binding</keyword>
<protein>
    <recommendedName>
        <fullName evidence="8">Carbamoyl phosphate synthase small chain</fullName>
        <ecNumber evidence="8">6.3.5.5</ecNumber>
    </recommendedName>
    <alternativeName>
        <fullName evidence="8">Carbamoyl phosphate synthetase glutamine chain</fullName>
    </alternativeName>
</protein>
<feature type="active site" evidence="8">
    <location>
        <position position="373"/>
    </location>
</feature>
<dbReference type="EC" id="6.3.5.5" evidence="8"/>
<comment type="pathway">
    <text evidence="1 8">Amino-acid biosynthesis; L-arginine biosynthesis; carbamoyl phosphate from bicarbonate: step 1/1.</text>
</comment>
<evidence type="ECO:0000313" key="11">
    <source>
        <dbReference type="Proteomes" id="UP001158067"/>
    </source>
</evidence>
<dbReference type="Pfam" id="PF00988">
    <property type="entry name" value="CPSase_sm_chain"/>
    <property type="match status" value="1"/>
</dbReference>
<comment type="catalytic activity">
    <reaction evidence="7 8">
        <text>hydrogencarbonate + L-glutamine + 2 ATP + H2O = carbamoyl phosphate + L-glutamate + 2 ADP + phosphate + 2 H(+)</text>
        <dbReference type="Rhea" id="RHEA:18633"/>
        <dbReference type="ChEBI" id="CHEBI:15377"/>
        <dbReference type="ChEBI" id="CHEBI:15378"/>
        <dbReference type="ChEBI" id="CHEBI:17544"/>
        <dbReference type="ChEBI" id="CHEBI:29985"/>
        <dbReference type="ChEBI" id="CHEBI:30616"/>
        <dbReference type="ChEBI" id="CHEBI:43474"/>
        <dbReference type="ChEBI" id="CHEBI:58228"/>
        <dbReference type="ChEBI" id="CHEBI:58359"/>
        <dbReference type="ChEBI" id="CHEBI:456216"/>
        <dbReference type="EC" id="6.3.5.5"/>
    </reaction>
</comment>
<keyword evidence="6 8" id="KW-0315">Glutamine amidotransferase</keyword>
<evidence type="ECO:0000256" key="8">
    <source>
        <dbReference type="HAMAP-Rule" id="MF_01209"/>
    </source>
</evidence>
<dbReference type="NCBIfam" id="NF009475">
    <property type="entry name" value="PRK12838.1"/>
    <property type="match status" value="1"/>
</dbReference>
<evidence type="ECO:0000256" key="5">
    <source>
        <dbReference type="ARBA" id="ARBA00022840"/>
    </source>
</evidence>
<proteinExistence type="inferred from homology"/>
<dbReference type="PRINTS" id="PR00096">
    <property type="entry name" value="GATASE"/>
</dbReference>
<comment type="subunit">
    <text evidence="8">Composed of two chains; the small (or glutamine) chain promotes the hydrolysis of glutamine to ammonia, which is used by the large (or ammonia) chain to synthesize carbamoyl phosphate. Tetramer of heterodimers (alpha,beta)4.</text>
</comment>
<dbReference type="PANTHER" id="PTHR43418:SF7">
    <property type="entry name" value="CARBAMOYL-PHOSPHATE SYNTHASE SMALL CHAIN"/>
    <property type="match status" value="1"/>
</dbReference>
<organism evidence="10 11">
    <name type="scientific">Neorhodopirellula lusitana</name>
    <dbReference type="NCBI Taxonomy" id="445327"/>
    <lineage>
        <taxon>Bacteria</taxon>
        <taxon>Pseudomonadati</taxon>
        <taxon>Planctomycetota</taxon>
        <taxon>Planctomycetia</taxon>
        <taxon>Pirellulales</taxon>
        <taxon>Pirellulaceae</taxon>
        <taxon>Neorhodopirellula</taxon>
    </lineage>
</organism>
<dbReference type="PANTHER" id="PTHR43418">
    <property type="entry name" value="MULTIFUNCTIONAL TRYPTOPHAN BIOSYNTHESIS PROTEIN-RELATED"/>
    <property type="match status" value="1"/>
</dbReference>
<dbReference type="PRINTS" id="PR00097">
    <property type="entry name" value="ANTSNTHASEII"/>
</dbReference>
<keyword evidence="4 8" id="KW-0547">Nucleotide-binding</keyword>
<feature type="binding site" evidence="8">
    <location>
        <position position="329"/>
    </location>
    <ligand>
        <name>L-glutamine</name>
        <dbReference type="ChEBI" id="CHEBI:58359"/>
    </ligand>
</feature>
<evidence type="ECO:0000256" key="7">
    <source>
        <dbReference type="ARBA" id="ARBA00048816"/>
    </source>
</evidence>
<dbReference type="InterPro" id="IPR050472">
    <property type="entry name" value="Anth_synth/Amidotransfase"/>
</dbReference>
<evidence type="ECO:0000259" key="9">
    <source>
        <dbReference type="SMART" id="SM01097"/>
    </source>
</evidence>
<dbReference type="InterPro" id="IPR017926">
    <property type="entry name" value="GATASE"/>
</dbReference>
<evidence type="ECO:0000313" key="10">
    <source>
        <dbReference type="EMBL" id="SMP68786.1"/>
    </source>
</evidence>
<reference evidence="10 11" key="1">
    <citation type="submission" date="2017-05" db="EMBL/GenBank/DDBJ databases">
        <authorList>
            <person name="Varghese N."/>
            <person name="Submissions S."/>
        </authorList>
    </citation>
    <scope>NUCLEOTIDE SEQUENCE [LARGE SCALE GENOMIC DNA]</scope>
    <source>
        <strain evidence="10 11">DSM 25457</strain>
    </source>
</reference>
<feature type="binding site" evidence="8">
    <location>
        <position position="288"/>
    </location>
    <ligand>
        <name>L-glutamine</name>
        <dbReference type="ChEBI" id="CHEBI:58359"/>
    </ligand>
</feature>
<dbReference type="EMBL" id="FXUG01000011">
    <property type="protein sequence ID" value="SMP68786.1"/>
    <property type="molecule type" value="Genomic_DNA"/>
</dbReference>
<feature type="binding site" evidence="8">
    <location>
        <position position="331"/>
    </location>
    <ligand>
        <name>L-glutamine</name>
        <dbReference type="ChEBI" id="CHEBI:58359"/>
    </ligand>
</feature>
<feature type="binding site" evidence="8">
    <location>
        <position position="260"/>
    </location>
    <ligand>
        <name>L-glutamine</name>
        <dbReference type="ChEBI" id="CHEBI:58359"/>
    </ligand>
</feature>
<keyword evidence="8" id="KW-0055">Arginine biosynthesis</keyword>
<dbReference type="Gene3D" id="3.50.30.20">
    <property type="entry name" value="Carbamoyl-phosphate synthase small subunit, N-terminal domain"/>
    <property type="match status" value="1"/>
</dbReference>
<comment type="caution">
    <text evidence="10">The sequence shown here is derived from an EMBL/GenBank/DDBJ whole genome shotgun (WGS) entry which is preliminary data.</text>
</comment>
<feature type="region of interest" description="CPSase" evidence="8">
    <location>
        <begin position="1"/>
        <end position="211"/>
    </location>
</feature>
<dbReference type="InterPro" id="IPR035686">
    <property type="entry name" value="CPSase_GATase1"/>
</dbReference>
<dbReference type="RefSeq" id="WP_283434077.1">
    <property type="nucleotide sequence ID" value="NZ_CAWLDM010000001.1"/>
</dbReference>
<comment type="function">
    <text evidence="8">Small subunit of the glutamine-dependent carbamoyl phosphate synthetase (CPSase). CPSase catalyzes the formation of carbamoyl phosphate from the ammonia moiety of glutamine, carbonate, and phosphate donated by ATP, constituting the first step of 2 biosynthetic pathways, one leading to arginine and/or urea and the other to pyrimidine nucleotides. The small subunit (glutamine amidotransferase) binds and cleaves glutamine to supply the large subunit with the substrate ammonia.</text>
</comment>
<dbReference type="InterPro" id="IPR006274">
    <property type="entry name" value="CarbamoylP_synth_ssu"/>
</dbReference>
<feature type="binding site" evidence="8">
    <location>
        <position position="53"/>
    </location>
    <ligand>
        <name>L-glutamine</name>
        <dbReference type="ChEBI" id="CHEBI:58359"/>
    </ligand>
</feature>
<feature type="binding site" evidence="8">
    <location>
        <position position="262"/>
    </location>
    <ligand>
        <name>L-glutamine</name>
        <dbReference type="ChEBI" id="CHEBI:58359"/>
    </ligand>
</feature>
<dbReference type="Pfam" id="PF00117">
    <property type="entry name" value="GATase"/>
    <property type="match status" value="1"/>
</dbReference>
<dbReference type="InterPro" id="IPR036480">
    <property type="entry name" value="CarbP_synth_ssu_N_sf"/>
</dbReference>
<comment type="pathway">
    <text evidence="8">Pyrimidine metabolism; UMP biosynthesis via de novo pathway; (S)-dihydroorotate from bicarbonate: step 1/3.</text>
</comment>
<feature type="binding site" evidence="8">
    <location>
        <position position="291"/>
    </location>
    <ligand>
        <name>L-glutamine</name>
        <dbReference type="ChEBI" id="CHEBI:58359"/>
    </ligand>
</feature>
<keyword evidence="8" id="KW-0028">Amino-acid biosynthesis</keyword>
<dbReference type="PROSITE" id="PS51273">
    <property type="entry name" value="GATASE_TYPE_1"/>
    <property type="match status" value="1"/>
</dbReference>
<dbReference type="SUPFAM" id="SSF52021">
    <property type="entry name" value="Carbamoyl phosphate synthetase, small subunit N-terminal domain"/>
    <property type="match status" value="1"/>
</dbReference>
<dbReference type="SUPFAM" id="SSF52317">
    <property type="entry name" value="Class I glutamine amidotransferase-like"/>
    <property type="match status" value="1"/>
</dbReference>
<sequence length="395" mass="43025">MPATAPASKPAKLALQDGTVYSGQSLGATGEIAGEVVFNTSMTGYQEILTDPSYCGQIVTMTYPEIGNYGVNSVDIERKGTALSGFIVRNESRVHSNYRSEGSLGDYLRTHNVMGLAGIDTRALVRRIRVEGAMQGVISTEDLDDASLVAKAQAAPSLVGRDLVKEVMPSQQEKWNEELDEWGAIEVNRSSARDGAGDIIVSPEIGDEQRTHVVCMDFGMKWNIPRHLRSRGNRVTIVPGNASADDIRRLQPDGVFLSNGPGDPEPLTYAQKTISDLIGEVPILGICLGHQLLSIACGAKTFKLKFGHRGANQPVINLKTERVEITTQNHGFAVDDKDLPDCLEVTHRHLNDDTIAGVRHREANAFAVQYHPEAAAGPHDSHYLFDRFQAMLKKA</sequence>
<feature type="active site" description="Nucleophile" evidence="8">
    <location>
        <position position="287"/>
    </location>
</feature>
<dbReference type="SMART" id="SM01097">
    <property type="entry name" value="CPSase_sm_chain"/>
    <property type="match status" value="1"/>
</dbReference>
<dbReference type="CDD" id="cd01744">
    <property type="entry name" value="GATase1_CPSase"/>
    <property type="match status" value="1"/>
</dbReference>
<gene>
    <name evidence="8" type="primary">carA</name>
    <name evidence="10" type="ORF">SAMN06265222_111111</name>
</gene>
<accession>A0ABY1QE05</accession>
<evidence type="ECO:0000256" key="4">
    <source>
        <dbReference type="ARBA" id="ARBA00022741"/>
    </source>
</evidence>